<dbReference type="Proteomes" id="UP000663828">
    <property type="component" value="Unassembled WGS sequence"/>
</dbReference>
<accession>A0A814BSI2</accession>
<organism evidence="2 3">
    <name type="scientific">Adineta ricciae</name>
    <name type="common">Rotifer</name>
    <dbReference type="NCBI Taxonomy" id="249248"/>
    <lineage>
        <taxon>Eukaryota</taxon>
        <taxon>Metazoa</taxon>
        <taxon>Spiralia</taxon>
        <taxon>Gnathifera</taxon>
        <taxon>Rotifera</taxon>
        <taxon>Eurotatoria</taxon>
        <taxon>Bdelloidea</taxon>
        <taxon>Adinetida</taxon>
        <taxon>Adinetidae</taxon>
        <taxon>Adineta</taxon>
    </lineage>
</organism>
<evidence type="ECO:0000313" key="3">
    <source>
        <dbReference type="Proteomes" id="UP000663828"/>
    </source>
</evidence>
<keyword evidence="3" id="KW-1185">Reference proteome</keyword>
<name>A0A814BSI2_ADIRI</name>
<sequence length="148" mass="17455">MEKRHTKLRSSSSLKLKTKEKSRQIRDSDSDNDTKLSIDPNEPLVSDIAHQLFLLAIKQTREERKLRRPTLINRQTKHQRKAKLKTNEIDHVFEEKRLRPYAVKADLLDLYQKSSSRIRSMLDIRQIDQFTQSKKTSKSALTHSLFDI</sequence>
<evidence type="ECO:0000256" key="1">
    <source>
        <dbReference type="SAM" id="MobiDB-lite"/>
    </source>
</evidence>
<comment type="caution">
    <text evidence="2">The sequence shown here is derived from an EMBL/GenBank/DDBJ whole genome shotgun (WGS) entry which is preliminary data.</text>
</comment>
<feature type="compositionally biased region" description="Basic and acidic residues" evidence="1">
    <location>
        <begin position="17"/>
        <end position="36"/>
    </location>
</feature>
<dbReference type="AlphaFoldDB" id="A0A814BSI2"/>
<reference evidence="2" key="1">
    <citation type="submission" date="2021-02" db="EMBL/GenBank/DDBJ databases">
        <authorList>
            <person name="Nowell W R."/>
        </authorList>
    </citation>
    <scope>NUCLEOTIDE SEQUENCE</scope>
</reference>
<proteinExistence type="predicted"/>
<dbReference type="EMBL" id="CAJNOR010000495">
    <property type="protein sequence ID" value="CAF0930809.1"/>
    <property type="molecule type" value="Genomic_DNA"/>
</dbReference>
<protein>
    <submittedName>
        <fullName evidence="2">Uncharacterized protein</fullName>
    </submittedName>
</protein>
<gene>
    <name evidence="2" type="ORF">XAT740_LOCUS9568</name>
</gene>
<evidence type="ECO:0000313" key="2">
    <source>
        <dbReference type="EMBL" id="CAF0930809.1"/>
    </source>
</evidence>
<feature type="region of interest" description="Disordered" evidence="1">
    <location>
        <begin position="1"/>
        <end position="41"/>
    </location>
</feature>